<evidence type="ECO:0000256" key="1">
    <source>
        <dbReference type="SAM" id="Phobius"/>
    </source>
</evidence>
<feature type="domain" description="ARB-07466-like C-terminal" evidence="2">
    <location>
        <begin position="74"/>
        <end position="190"/>
    </location>
</feature>
<evidence type="ECO:0000313" key="4">
    <source>
        <dbReference type="Proteomes" id="UP000597444"/>
    </source>
</evidence>
<keyword evidence="1" id="KW-1133">Transmembrane helix</keyword>
<organism evidence="3 4">
    <name type="scientific">Reticulibacter mediterranei</name>
    <dbReference type="NCBI Taxonomy" id="2778369"/>
    <lineage>
        <taxon>Bacteria</taxon>
        <taxon>Bacillati</taxon>
        <taxon>Chloroflexota</taxon>
        <taxon>Ktedonobacteria</taxon>
        <taxon>Ktedonobacterales</taxon>
        <taxon>Reticulibacteraceae</taxon>
        <taxon>Reticulibacter</taxon>
    </lineage>
</organism>
<dbReference type="InterPro" id="IPR058593">
    <property type="entry name" value="ARB_07466-like_C"/>
</dbReference>
<dbReference type="EMBL" id="BNJK01000001">
    <property type="protein sequence ID" value="GHO92894.1"/>
    <property type="molecule type" value="Genomic_DNA"/>
</dbReference>
<dbReference type="RefSeq" id="WP_220203705.1">
    <property type="nucleotide sequence ID" value="NZ_BNJK01000001.1"/>
</dbReference>
<gene>
    <name evidence="3" type="ORF">KSF_029420</name>
</gene>
<dbReference type="AlphaFoldDB" id="A0A8J3ICI8"/>
<keyword evidence="4" id="KW-1185">Reference proteome</keyword>
<keyword evidence="1" id="KW-0812">Transmembrane</keyword>
<protein>
    <recommendedName>
        <fullName evidence="2">ARB-07466-like C-terminal domain-containing protein</fullName>
    </recommendedName>
</protein>
<proteinExistence type="predicted"/>
<comment type="caution">
    <text evidence="3">The sequence shown here is derived from an EMBL/GenBank/DDBJ whole genome shotgun (WGS) entry which is preliminary data.</text>
</comment>
<dbReference type="Pfam" id="PF26571">
    <property type="entry name" value="VldE"/>
    <property type="match status" value="1"/>
</dbReference>
<name>A0A8J3ICI8_9CHLR</name>
<dbReference type="Proteomes" id="UP000597444">
    <property type="component" value="Unassembled WGS sequence"/>
</dbReference>
<sequence length="382" mass="41931">MKKAANALGLQQLAMILVASFFILYCFISGITVLIQSSIESADGVPGQLPDINSFGPKIDTTPNYQPQSTCDPTAKPGVQAFHDMILKIFPNTGDYGITRDCGSEDGISEHKEGRAWDWKVNANNPQDVATVNTLFKWLFATDKYGHKNAMITRLGIMYIIWNKQIWGAYRASDGWRPYSGVSEHTDHVHFSFYWIGANKQTTFWNPQQACEQGAPCPMPNMGGGSSSVLGSPTVTAAFIDKVLAANHSPAQGTGAAFYTYGVQYGIDPVFALAFFKHESSFGTAGVARYTLSISNTVCTSSTPANERYYSGSHCFHKYANWTASVQAWFSMIRTTYVGQWNKSTIEQIIPTYAPASDGNNVAEYISEVQKSVATWRSGKVS</sequence>
<evidence type="ECO:0000313" key="3">
    <source>
        <dbReference type="EMBL" id="GHO92894.1"/>
    </source>
</evidence>
<feature type="transmembrane region" description="Helical" evidence="1">
    <location>
        <begin position="12"/>
        <end position="35"/>
    </location>
</feature>
<evidence type="ECO:0000259" key="2">
    <source>
        <dbReference type="Pfam" id="PF26571"/>
    </source>
</evidence>
<keyword evidence="1" id="KW-0472">Membrane</keyword>
<reference evidence="3" key="1">
    <citation type="submission" date="2020-10" db="EMBL/GenBank/DDBJ databases">
        <title>Taxonomic study of unclassified bacteria belonging to the class Ktedonobacteria.</title>
        <authorList>
            <person name="Yabe S."/>
            <person name="Wang C.M."/>
            <person name="Zheng Y."/>
            <person name="Sakai Y."/>
            <person name="Cavaletti L."/>
            <person name="Monciardini P."/>
            <person name="Donadio S."/>
        </authorList>
    </citation>
    <scope>NUCLEOTIDE SEQUENCE</scope>
    <source>
        <strain evidence="3">ID150040</strain>
    </source>
</reference>
<accession>A0A8J3ICI8</accession>